<gene>
    <name evidence="1" type="ORF">O6H91_10G045200</name>
</gene>
<reference evidence="2" key="1">
    <citation type="journal article" date="2024" name="Proc. Natl. Acad. Sci. U.S.A.">
        <title>Extraordinary preservation of gene collinearity over three hundred million years revealed in homosporous lycophytes.</title>
        <authorList>
            <person name="Li C."/>
            <person name="Wickell D."/>
            <person name="Kuo L.Y."/>
            <person name="Chen X."/>
            <person name="Nie B."/>
            <person name="Liao X."/>
            <person name="Peng D."/>
            <person name="Ji J."/>
            <person name="Jenkins J."/>
            <person name="Williams M."/>
            <person name="Shu S."/>
            <person name="Plott C."/>
            <person name="Barry K."/>
            <person name="Rajasekar S."/>
            <person name="Grimwood J."/>
            <person name="Han X."/>
            <person name="Sun S."/>
            <person name="Hou Z."/>
            <person name="He W."/>
            <person name="Dai G."/>
            <person name="Sun C."/>
            <person name="Schmutz J."/>
            <person name="Leebens-Mack J.H."/>
            <person name="Li F.W."/>
            <person name="Wang L."/>
        </authorList>
    </citation>
    <scope>NUCLEOTIDE SEQUENCE [LARGE SCALE GENOMIC DNA]</scope>
    <source>
        <strain evidence="2">cv. PW_Plant_1</strain>
    </source>
</reference>
<evidence type="ECO:0000313" key="2">
    <source>
        <dbReference type="Proteomes" id="UP001162992"/>
    </source>
</evidence>
<comment type="caution">
    <text evidence="1">The sequence shown here is derived from an EMBL/GenBank/DDBJ whole genome shotgun (WGS) entry which is preliminary data.</text>
</comment>
<dbReference type="Proteomes" id="UP001162992">
    <property type="component" value="Chromosome 10"/>
</dbReference>
<dbReference type="EMBL" id="CM055101">
    <property type="protein sequence ID" value="KAJ7541081.1"/>
    <property type="molecule type" value="Genomic_DNA"/>
</dbReference>
<organism evidence="1 2">
    <name type="scientific">Diphasiastrum complanatum</name>
    <name type="common">Issler's clubmoss</name>
    <name type="synonym">Lycopodium complanatum</name>
    <dbReference type="NCBI Taxonomy" id="34168"/>
    <lineage>
        <taxon>Eukaryota</taxon>
        <taxon>Viridiplantae</taxon>
        <taxon>Streptophyta</taxon>
        <taxon>Embryophyta</taxon>
        <taxon>Tracheophyta</taxon>
        <taxon>Lycopodiopsida</taxon>
        <taxon>Lycopodiales</taxon>
        <taxon>Lycopodiaceae</taxon>
        <taxon>Lycopodioideae</taxon>
        <taxon>Diphasiastrum</taxon>
    </lineage>
</organism>
<protein>
    <submittedName>
        <fullName evidence="1">Uncharacterized protein</fullName>
    </submittedName>
</protein>
<name>A0ACC2CGG0_DIPCM</name>
<proteinExistence type="predicted"/>
<accession>A0ACC2CGG0</accession>
<sequence>MQGESVCCFRMQESRQVVGAEVQQQGVRLVLGSMVGSHSGMNTVTPCAACKLLRRRCAQDCPFSPYFSPQEPQKFASVHKIFGASNVSKMLMEVPESQRAETANSLVYEANERIRDPVHGCMGTISALQQQTQSLQAELMAVRAEIMRYRLRESSAAGNDRSSAAAMAGFISRAAQGQRLTAAAALDSTFLTPQGMNSLAASDVKVRYW</sequence>
<keyword evidence="2" id="KW-1185">Reference proteome</keyword>
<evidence type="ECO:0000313" key="1">
    <source>
        <dbReference type="EMBL" id="KAJ7541081.1"/>
    </source>
</evidence>